<keyword evidence="1" id="KW-0732">Signal</keyword>
<feature type="domain" description="DUF5723" evidence="2">
    <location>
        <begin position="68"/>
        <end position="421"/>
    </location>
</feature>
<protein>
    <recommendedName>
        <fullName evidence="2">DUF5723 domain-containing protein</fullName>
    </recommendedName>
</protein>
<dbReference type="InterPro" id="IPR043781">
    <property type="entry name" value="DUF5723"/>
</dbReference>
<evidence type="ECO:0000313" key="4">
    <source>
        <dbReference type="Proteomes" id="UP000198724"/>
    </source>
</evidence>
<dbReference type="AlphaFoldDB" id="A0A1I2V632"/>
<name>A0A1I2V632_9BACT</name>
<dbReference type="Gene3D" id="2.40.160.60">
    <property type="entry name" value="Outer membrane protein transport protein (OMPP1/FadL/TodX)"/>
    <property type="match status" value="1"/>
</dbReference>
<keyword evidence="4" id="KW-1185">Reference proteome</keyword>
<feature type="signal peptide" evidence="1">
    <location>
        <begin position="1"/>
        <end position="20"/>
    </location>
</feature>
<feature type="chain" id="PRO_5011458636" description="DUF5723 domain-containing protein" evidence="1">
    <location>
        <begin position="21"/>
        <end position="461"/>
    </location>
</feature>
<dbReference type="STRING" id="1436961.SAMN05421739_10451"/>
<dbReference type="Proteomes" id="UP000198724">
    <property type="component" value="Unassembled WGS sequence"/>
</dbReference>
<evidence type="ECO:0000313" key="3">
    <source>
        <dbReference type="EMBL" id="SFG84600.1"/>
    </source>
</evidence>
<organism evidence="3 4">
    <name type="scientific">Pontibacter chinhatensis</name>
    <dbReference type="NCBI Taxonomy" id="1436961"/>
    <lineage>
        <taxon>Bacteria</taxon>
        <taxon>Pseudomonadati</taxon>
        <taxon>Bacteroidota</taxon>
        <taxon>Cytophagia</taxon>
        <taxon>Cytophagales</taxon>
        <taxon>Hymenobacteraceae</taxon>
        <taxon>Pontibacter</taxon>
    </lineage>
</organism>
<dbReference type="EMBL" id="FOOT01000004">
    <property type="protein sequence ID" value="SFG84600.1"/>
    <property type="molecule type" value="Genomic_DNA"/>
</dbReference>
<dbReference type="OrthoDB" id="9808610at2"/>
<dbReference type="Pfam" id="PF18990">
    <property type="entry name" value="DUF5723"/>
    <property type="match status" value="1"/>
</dbReference>
<accession>A0A1I2V632</accession>
<dbReference type="RefSeq" id="WP_092101653.1">
    <property type="nucleotide sequence ID" value="NZ_FOOT01000004.1"/>
</dbReference>
<proteinExistence type="predicted"/>
<evidence type="ECO:0000256" key="1">
    <source>
        <dbReference type="SAM" id="SignalP"/>
    </source>
</evidence>
<reference evidence="4" key="1">
    <citation type="submission" date="2016-10" db="EMBL/GenBank/DDBJ databases">
        <authorList>
            <person name="Varghese N."/>
            <person name="Submissions S."/>
        </authorList>
    </citation>
    <scope>NUCLEOTIDE SEQUENCE [LARGE SCALE GENOMIC DNA]</scope>
    <source>
        <strain evidence="4">LP51</strain>
    </source>
</reference>
<evidence type="ECO:0000259" key="2">
    <source>
        <dbReference type="Pfam" id="PF18990"/>
    </source>
</evidence>
<sequence>MKKIWMLALLSLTLHVSVFAQTEYSNTSASGRGGVVNTFASDYQTIGVNPANLGRSSHRLSFTFLEGGFGISSQAFTKDKIRDFRAKAEPAGESLAQRKSYAQAFTSDDVLNLGGELNTFAVSVHFPKIGGFAFSNRQRMLGYAGFNKNFSELLFLGQNAAIAKETGENELVYVADIFDGTELKASWVQEWNVAFGRTIVDLSGVSISGGLGYRYVQGLALGDFSVKNGQVNAYGAISPTLAVDNDDYFANPLSTLLDIRKELTPVGTGHGFDIGLSAELAKKVKLAVSVTDIGSIRWTENLMAGQDKGFILSELESKESNSFESALDMAEQLVNTSMEFAPQEELKTNLPTRLRLGAGLNVTRDVELGLDYVHALNDAPGNISQDFLGVGIDVMATRNLRLSTGVSAGMGDKMNLPLGVAFVTPIYEFGLSTKDIMGPLSDENPGASMAFAFLRFKLGRL</sequence>
<gene>
    <name evidence="3" type="ORF">SAMN05421739_10451</name>
</gene>